<gene>
    <name evidence="2" type="ORF">GMDG_09020</name>
</gene>
<evidence type="ECO:0000313" key="2">
    <source>
        <dbReference type="EMBL" id="ELR04275.1"/>
    </source>
</evidence>
<dbReference type="VEuPathDB" id="FungiDB:GMDG_09020"/>
<dbReference type="HOGENOM" id="CLU_2373677_0_0_1"/>
<feature type="region of interest" description="Disordered" evidence="1">
    <location>
        <begin position="75"/>
        <end position="95"/>
    </location>
</feature>
<evidence type="ECO:0000313" key="3">
    <source>
        <dbReference type="Proteomes" id="UP000011064"/>
    </source>
</evidence>
<dbReference type="EMBL" id="GL574917">
    <property type="protein sequence ID" value="ELR04275.1"/>
    <property type="molecule type" value="Genomic_DNA"/>
</dbReference>
<protein>
    <submittedName>
        <fullName evidence="2">Uncharacterized protein</fullName>
    </submittedName>
</protein>
<dbReference type="AlphaFoldDB" id="L8FTJ2"/>
<keyword evidence="3" id="KW-1185">Reference proteome</keyword>
<name>L8FTJ2_PSED2</name>
<dbReference type="Proteomes" id="UP000011064">
    <property type="component" value="Unassembled WGS sequence"/>
</dbReference>
<proteinExistence type="predicted"/>
<organism evidence="2 3">
    <name type="scientific">Pseudogymnoascus destructans (strain ATCC MYA-4855 / 20631-21)</name>
    <name type="common">Bat white-nose syndrome fungus</name>
    <name type="synonym">Geomyces destructans</name>
    <dbReference type="NCBI Taxonomy" id="658429"/>
    <lineage>
        <taxon>Eukaryota</taxon>
        <taxon>Fungi</taxon>
        <taxon>Dikarya</taxon>
        <taxon>Ascomycota</taxon>
        <taxon>Pezizomycotina</taxon>
        <taxon>Leotiomycetes</taxon>
        <taxon>Thelebolales</taxon>
        <taxon>Thelebolaceae</taxon>
        <taxon>Pseudogymnoascus</taxon>
    </lineage>
</organism>
<evidence type="ECO:0000256" key="1">
    <source>
        <dbReference type="SAM" id="MobiDB-lite"/>
    </source>
</evidence>
<accession>L8FTJ2</accession>
<sequence>MQQPVDLRYRLVDDRQRLFDLVSGLIDKAQASERKRRRIVQTFLVDVDDFEATPPRSPASPSAARKPIRIPKAASCASFSPESTSTRAPAAFSAN</sequence>
<reference evidence="3" key="1">
    <citation type="submission" date="2010-09" db="EMBL/GenBank/DDBJ databases">
        <title>The genome sequence of Geomyces destructans 20631-21.</title>
        <authorList>
            <consortium name="The Broad Institute Genome Sequencing Platform"/>
            <person name="Cuomo C.A."/>
            <person name="Blehert D.S."/>
            <person name="Lorch J.M."/>
            <person name="Young S.K."/>
            <person name="Zeng Q."/>
            <person name="Gargeya S."/>
            <person name="Fitzgerald M."/>
            <person name="Haas B."/>
            <person name="Abouelleil A."/>
            <person name="Alvarado L."/>
            <person name="Arachchi H.M."/>
            <person name="Berlin A."/>
            <person name="Brown A."/>
            <person name="Chapman S.B."/>
            <person name="Chen Z."/>
            <person name="Dunbar C."/>
            <person name="Freedman E."/>
            <person name="Gearin G."/>
            <person name="Gellesch M."/>
            <person name="Goldberg J."/>
            <person name="Griggs A."/>
            <person name="Gujja S."/>
            <person name="Heiman D."/>
            <person name="Howarth C."/>
            <person name="Larson L."/>
            <person name="Lui A."/>
            <person name="MacDonald P.J.P."/>
            <person name="Montmayeur A."/>
            <person name="Murphy C."/>
            <person name="Neiman D."/>
            <person name="Pearson M."/>
            <person name="Priest M."/>
            <person name="Roberts A."/>
            <person name="Saif S."/>
            <person name="Shea T."/>
            <person name="Shenoy N."/>
            <person name="Sisk P."/>
            <person name="Stolte C."/>
            <person name="Sykes S."/>
            <person name="Wortman J."/>
            <person name="Nusbaum C."/>
            <person name="Birren B."/>
        </authorList>
    </citation>
    <scope>NUCLEOTIDE SEQUENCE [LARGE SCALE GENOMIC DNA]</scope>
    <source>
        <strain evidence="3">ATCC MYA-4855 / 20631-21</strain>
    </source>
</reference>
<feature type="compositionally biased region" description="Polar residues" evidence="1">
    <location>
        <begin position="77"/>
        <end position="87"/>
    </location>
</feature>
<dbReference type="InParanoid" id="L8FTJ2"/>